<sequence length="222" mass="25823">MADKSRIGRRSTLHDLQASRSSSPKMFRPTKEEDWERFKEAIFDLYMTMTLKEVMVEMQASHGFKATEKQYKTQIKKWKFDTKYVKASEYIAMIQIKRARERENPPRQTQFVLRGRVVDPRDITRFEKRAAKRGTPIPDDGEYDEEAVKDLAYDDPPQEGAAYPSYDEGEASSSQYTAAEYDATYSTSGYDTVQYATSYATPQYGNTQYDATYNDQYYTGYQ</sequence>
<accession>A0AA39Y088</accession>
<dbReference type="InterPro" id="IPR025676">
    <property type="entry name" value="Clr5_dom"/>
</dbReference>
<dbReference type="Proteomes" id="UP001174936">
    <property type="component" value="Unassembled WGS sequence"/>
</dbReference>
<evidence type="ECO:0000256" key="1">
    <source>
        <dbReference type="SAM" id="MobiDB-lite"/>
    </source>
</evidence>
<keyword evidence="4" id="KW-1185">Reference proteome</keyword>
<proteinExistence type="predicted"/>
<evidence type="ECO:0000313" key="4">
    <source>
        <dbReference type="Proteomes" id="UP001174936"/>
    </source>
</evidence>
<gene>
    <name evidence="3" type="ORF">B0T16DRAFT_459505</name>
</gene>
<feature type="region of interest" description="Disordered" evidence="1">
    <location>
        <begin position="154"/>
        <end position="174"/>
    </location>
</feature>
<dbReference type="AlphaFoldDB" id="A0AA39Y088"/>
<name>A0AA39Y088_9PEZI</name>
<dbReference type="EMBL" id="JAULSV010000005">
    <property type="protein sequence ID" value="KAK0643344.1"/>
    <property type="molecule type" value="Genomic_DNA"/>
</dbReference>
<feature type="region of interest" description="Disordered" evidence="1">
    <location>
        <begin position="1"/>
        <end position="32"/>
    </location>
</feature>
<reference evidence="3" key="1">
    <citation type="submission" date="2023-06" db="EMBL/GenBank/DDBJ databases">
        <title>Genome-scale phylogeny and comparative genomics of the fungal order Sordariales.</title>
        <authorList>
            <consortium name="Lawrence Berkeley National Laboratory"/>
            <person name="Hensen N."/>
            <person name="Bonometti L."/>
            <person name="Westerberg I."/>
            <person name="Brannstrom I.O."/>
            <person name="Guillou S."/>
            <person name="Cros-Aarteil S."/>
            <person name="Calhoun S."/>
            <person name="Haridas S."/>
            <person name="Kuo A."/>
            <person name="Mondo S."/>
            <person name="Pangilinan J."/>
            <person name="Riley R."/>
            <person name="Labutti K."/>
            <person name="Andreopoulos B."/>
            <person name="Lipzen A."/>
            <person name="Chen C."/>
            <person name="Yanf M."/>
            <person name="Daum C."/>
            <person name="Ng V."/>
            <person name="Clum A."/>
            <person name="Steindorff A."/>
            <person name="Ohm R."/>
            <person name="Martin F."/>
            <person name="Silar P."/>
            <person name="Natvig D."/>
            <person name="Lalanne C."/>
            <person name="Gautier V."/>
            <person name="Ament-Velasquez S.L."/>
            <person name="Kruys A."/>
            <person name="Hutchinson M.I."/>
            <person name="Powell A.J."/>
            <person name="Barry K."/>
            <person name="Miller A.N."/>
            <person name="Grigoriev I.V."/>
            <person name="Debuchy R."/>
            <person name="Gladieux P."/>
            <person name="Thoren M.H."/>
            <person name="Johannesson H."/>
        </authorList>
    </citation>
    <scope>NUCLEOTIDE SEQUENCE</scope>
    <source>
        <strain evidence="3">SMH2532-1</strain>
    </source>
</reference>
<comment type="caution">
    <text evidence="3">The sequence shown here is derived from an EMBL/GenBank/DDBJ whole genome shotgun (WGS) entry which is preliminary data.</text>
</comment>
<dbReference type="Pfam" id="PF14420">
    <property type="entry name" value="Clr5"/>
    <property type="match status" value="1"/>
</dbReference>
<evidence type="ECO:0000313" key="3">
    <source>
        <dbReference type="EMBL" id="KAK0643344.1"/>
    </source>
</evidence>
<protein>
    <submittedName>
        <fullName evidence="3">Clr5 domain-containing protein</fullName>
    </submittedName>
</protein>
<dbReference type="PANTHER" id="PTHR38788">
    <property type="entry name" value="CLR5 DOMAIN-CONTAINING PROTEIN"/>
    <property type="match status" value="1"/>
</dbReference>
<organism evidence="3 4">
    <name type="scientific">Cercophora newfieldiana</name>
    <dbReference type="NCBI Taxonomy" id="92897"/>
    <lineage>
        <taxon>Eukaryota</taxon>
        <taxon>Fungi</taxon>
        <taxon>Dikarya</taxon>
        <taxon>Ascomycota</taxon>
        <taxon>Pezizomycotina</taxon>
        <taxon>Sordariomycetes</taxon>
        <taxon>Sordariomycetidae</taxon>
        <taxon>Sordariales</taxon>
        <taxon>Lasiosphaeriaceae</taxon>
        <taxon>Cercophora</taxon>
    </lineage>
</organism>
<dbReference type="PANTHER" id="PTHR38788:SF3">
    <property type="entry name" value="CLR5 DOMAIN-CONTAINING PROTEIN"/>
    <property type="match status" value="1"/>
</dbReference>
<feature type="domain" description="Clr5" evidence="2">
    <location>
        <begin position="32"/>
        <end position="81"/>
    </location>
</feature>
<evidence type="ECO:0000259" key="2">
    <source>
        <dbReference type="Pfam" id="PF14420"/>
    </source>
</evidence>